<keyword evidence="3" id="KW-1185">Reference proteome</keyword>
<proteinExistence type="predicted"/>
<accession>G0NAS3</accession>
<dbReference type="AlphaFoldDB" id="G0NAS3"/>
<feature type="signal peptide" evidence="1">
    <location>
        <begin position="1"/>
        <end position="23"/>
    </location>
</feature>
<evidence type="ECO:0000256" key="1">
    <source>
        <dbReference type="SAM" id="SignalP"/>
    </source>
</evidence>
<feature type="chain" id="PRO_5003404610" evidence="1">
    <location>
        <begin position="24"/>
        <end position="127"/>
    </location>
</feature>
<dbReference type="eggNOG" id="ENOG502T6R4">
    <property type="taxonomic scope" value="Eukaryota"/>
</dbReference>
<dbReference type="EMBL" id="GL379855">
    <property type="protein sequence ID" value="EGT56273.1"/>
    <property type="molecule type" value="Genomic_DNA"/>
</dbReference>
<dbReference type="HOGENOM" id="CLU_160893_0_0_1"/>
<dbReference type="OrthoDB" id="5869021at2759"/>
<name>G0NAS3_CAEBE</name>
<organism evidence="3">
    <name type="scientific">Caenorhabditis brenneri</name>
    <name type="common">Nematode worm</name>
    <dbReference type="NCBI Taxonomy" id="135651"/>
    <lineage>
        <taxon>Eukaryota</taxon>
        <taxon>Metazoa</taxon>
        <taxon>Ecdysozoa</taxon>
        <taxon>Nematoda</taxon>
        <taxon>Chromadorea</taxon>
        <taxon>Rhabditida</taxon>
        <taxon>Rhabditina</taxon>
        <taxon>Rhabditomorpha</taxon>
        <taxon>Rhabditoidea</taxon>
        <taxon>Rhabditidae</taxon>
        <taxon>Peloderinae</taxon>
        <taxon>Caenorhabditis</taxon>
    </lineage>
</organism>
<protein>
    <submittedName>
        <fullName evidence="2">Uncharacterized protein</fullName>
    </submittedName>
</protein>
<dbReference type="PANTHER" id="PTHR35182:SF2">
    <property type="entry name" value="CONSERVED DOMAIN PROTEIN-RELATED"/>
    <property type="match status" value="1"/>
</dbReference>
<dbReference type="OMA" id="MIMTKTE"/>
<dbReference type="PANTHER" id="PTHR35182">
    <property type="entry name" value="PROTEIN CBG13762"/>
    <property type="match status" value="1"/>
</dbReference>
<reference evidence="3" key="1">
    <citation type="submission" date="2011-07" db="EMBL/GenBank/DDBJ databases">
        <authorList>
            <consortium name="Caenorhabditis brenneri Sequencing and Analysis Consortium"/>
            <person name="Wilson R.K."/>
        </authorList>
    </citation>
    <scope>NUCLEOTIDE SEQUENCE [LARGE SCALE GENOMIC DNA]</scope>
    <source>
        <strain evidence="3">PB2801</strain>
    </source>
</reference>
<keyword evidence="1" id="KW-0732">Signal</keyword>
<evidence type="ECO:0000313" key="3">
    <source>
        <dbReference type="Proteomes" id="UP000008068"/>
    </source>
</evidence>
<dbReference type="Proteomes" id="UP000008068">
    <property type="component" value="Unassembled WGS sequence"/>
</dbReference>
<sequence length="127" mass="13925">MKGLRIFILISVLFILQGDASMAREIVNEGDEVPIDLGDATEIGRTVEAGEQTFYFHGEHKGKFVGSDGKEVDSSNYEIRNGTLIIKKFSKADVGGYSKNEEMILTEEEDGSYSGVPGLTLFISIKN</sequence>
<gene>
    <name evidence="2" type="ORF">CAEBREN_17597</name>
</gene>
<evidence type="ECO:0000313" key="2">
    <source>
        <dbReference type="EMBL" id="EGT56273.1"/>
    </source>
</evidence>
<dbReference type="STRING" id="135651.G0NAS3"/>
<dbReference type="InParanoid" id="G0NAS3"/>